<keyword evidence="10 11" id="KW-0807">Transducer</keyword>
<protein>
    <submittedName>
        <fullName evidence="14">G-coupled receptor 54-like</fullName>
    </submittedName>
</protein>
<dbReference type="InterPro" id="IPR017452">
    <property type="entry name" value="GPCR_Rhodpsn_7TM"/>
</dbReference>
<feature type="domain" description="G-protein coupled receptors family 1 profile" evidence="13">
    <location>
        <begin position="62"/>
        <end position="329"/>
    </location>
</feature>
<dbReference type="Proteomes" id="UP000276133">
    <property type="component" value="Unassembled WGS sequence"/>
</dbReference>
<evidence type="ECO:0000256" key="10">
    <source>
        <dbReference type="ARBA" id="ARBA00023224"/>
    </source>
</evidence>
<feature type="transmembrane region" description="Helical" evidence="12">
    <location>
        <begin position="83"/>
        <end position="108"/>
    </location>
</feature>
<evidence type="ECO:0000256" key="3">
    <source>
        <dbReference type="ARBA" id="ARBA00022692"/>
    </source>
</evidence>
<dbReference type="InterPro" id="IPR000276">
    <property type="entry name" value="GPCR_Rhodpsn"/>
</dbReference>
<gene>
    <name evidence="14" type="ORF">BpHYR1_049123</name>
</gene>
<feature type="transmembrane region" description="Helical" evidence="12">
    <location>
        <begin position="220"/>
        <end position="241"/>
    </location>
</feature>
<keyword evidence="2" id="KW-1003">Cell membrane</keyword>
<comment type="subcellular location">
    <subcellularLocation>
        <location evidence="1">Cell membrane</location>
        <topology evidence="1">Multi-pass membrane protein</topology>
    </subcellularLocation>
</comment>
<dbReference type="PANTHER" id="PTHR45695">
    <property type="entry name" value="LEUCOKININ RECEPTOR-RELATED"/>
    <property type="match status" value="1"/>
</dbReference>
<dbReference type="STRING" id="10195.A0A3M7SKE5"/>
<sequence>MKTEDIFYADFFEPKMWENRTSIALMEEINIRFLEEDTTECPNCRLIFASIWIMLTITGLLGNGLVVFTIIKFNKLTNVTQCYLFNLACADIAFIVSCIPLTTYSYLMERWTFGNLMCKVYHYTSFVTVCSTCLTLMMMTIDRCNYVCNTRKQSWRNPGFVFYITCLIWLVSLILSIPNIITYNVEEQSYVTDQNWTYYPVIIEECVQRQDYFWSNLTQWYSTVVSYLIPSIVLVISYIKILHFMAVKTKNLALNTTYKSKMSVIRNKRVTKIVIFLTLTFIVLWFPVNFLATWYRLDKNFPKRFSSYLLKMIAHSMSYANSSVNPIIYAFSNESFRHSSTHLIRKLFRRKPYEDANGQNRLAKSNEVTQFL</sequence>
<evidence type="ECO:0000256" key="7">
    <source>
        <dbReference type="ARBA" id="ARBA00023157"/>
    </source>
</evidence>
<dbReference type="Gene3D" id="1.20.1070.10">
    <property type="entry name" value="Rhodopsin 7-helix transmembrane proteins"/>
    <property type="match status" value="1"/>
</dbReference>
<feature type="transmembrane region" description="Helical" evidence="12">
    <location>
        <begin position="270"/>
        <end position="288"/>
    </location>
</feature>
<dbReference type="InterPro" id="IPR000405">
    <property type="entry name" value="Galanin_rcpt"/>
</dbReference>
<organism evidence="14 15">
    <name type="scientific">Brachionus plicatilis</name>
    <name type="common">Marine rotifer</name>
    <name type="synonym">Brachionus muelleri</name>
    <dbReference type="NCBI Taxonomy" id="10195"/>
    <lineage>
        <taxon>Eukaryota</taxon>
        <taxon>Metazoa</taxon>
        <taxon>Spiralia</taxon>
        <taxon>Gnathifera</taxon>
        <taxon>Rotifera</taxon>
        <taxon>Eurotatoria</taxon>
        <taxon>Monogononta</taxon>
        <taxon>Pseudotrocha</taxon>
        <taxon>Ploima</taxon>
        <taxon>Brachionidae</taxon>
        <taxon>Brachionus</taxon>
    </lineage>
</organism>
<keyword evidence="5 11" id="KW-0297">G-protein coupled receptor</keyword>
<keyword evidence="7" id="KW-1015">Disulfide bond</keyword>
<dbReference type="PROSITE" id="PS50262">
    <property type="entry name" value="G_PROTEIN_RECEP_F1_2"/>
    <property type="match status" value="1"/>
</dbReference>
<evidence type="ECO:0000256" key="1">
    <source>
        <dbReference type="ARBA" id="ARBA00004651"/>
    </source>
</evidence>
<dbReference type="AlphaFoldDB" id="A0A3M7SKE5"/>
<dbReference type="PANTHER" id="PTHR45695:SF23">
    <property type="entry name" value="GALANIN-LIKE G-PROTEIN COUPLED RECEPTOR NPR-9"/>
    <property type="match status" value="1"/>
</dbReference>
<evidence type="ECO:0000256" key="8">
    <source>
        <dbReference type="ARBA" id="ARBA00023170"/>
    </source>
</evidence>
<comment type="caution">
    <text evidence="14">The sequence shown here is derived from an EMBL/GenBank/DDBJ whole genome shotgun (WGS) entry which is preliminary data.</text>
</comment>
<dbReference type="EMBL" id="REGN01001210">
    <property type="protein sequence ID" value="RNA36226.1"/>
    <property type="molecule type" value="Genomic_DNA"/>
</dbReference>
<evidence type="ECO:0000256" key="6">
    <source>
        <dbReference type="ARBA" id="ARBA00023136"/>
    </source>
</evidence>
<evidence type="ECO:0000256" key="2">
    <source>
        <dbReference type="ARBA" id="ARBA00022475"/>
    </source>
</evidence>
<evidence type="ECO:0000256" key="9">
    <source>
        <dbReference type="ARBA" id="ARBA00023180"/>
    </source>
</evidence>
<dbReference type="GO" id="GO:0004930">
    <property type="term" value="F:G protein-coupled receptor activity"/>
    <property type="evidence" value="ECO:0007669"/>
    <property type="project" value="UniProtKB-KW"/>
</dbReference>
<evidence type="ECO:0000256" key="4">
    <source>
        <dbReference type="ARBA" id="ARBA00022989"/>
    </source>
</evidence>
<dbReference type="GO" id="GO:0005886">
    <property type="term" value="C:plasma membrane"/>
    <property type="evidence" value="ECO:0007669"/>
    <property type="project" value="UniProtKB-SubCell"/>
</dbReference>
<evidence type="ECO:0000256" key="5">
    <source>
        <dbReference type="ARBA" id="ARBA00023040"/>
    </source>
</evidence>
<dbReference type="PRINTS" id="PR00663">
    <property type="entry name" value="GALANINR"/>
</dbReference>
<keyword evidence="6 12" id="KW-0472">Membrane</keyword>
<name>A0A3M7SKE5_BRAPC</name>
<keyword evidence="9" id="KW-0325">Glycoprotein</keyword>
<evidence type="ECO:0000256" key="12">
    <source>
        <dbReference type="SAM" id="Phobius"/>
    </source>
</evidence>
<evidence type="ECO:0000313" key="14">
    <source>
        <dbReference type="EMBL" id="RNA36226.1"/>
    </source>
</evidence>
<accession>A0A3M7SKE5</accession>
<comment type="similarity">
    <text evidence="11">Belongs to the G-protein coupled receptor 1 family.</text>
</comment>
<feature type="transmembrane region" description="Helical" evidence="12">
    <location>
        <begin position="160"/>
        <end position="181"/>
    </location>
</feature>
<dbReference type="Pfam" id="PF00001">
    <property type="entry name" value="7tm_1"/>
    <property type="match status" value="1"/>
</dbReference>
<evidence type="ECO:0000313" key="15">
    <source>
        <dbReference type="Proteomes" id="UP000276133"/>
    </source>
</evidence>
<feature type="transmembrane region" description="Helical" evidence="12">
    <location>
        <begin position="46"/>
        <end position="71"/>
    </location>
</feature>
<keyword evidence="4 12" id="KW-1133">Transmembrane helix</keyword>
<feature type="transmembrane region" description="Helical" evidence="12">
    <location>
        <begin position="120"/>
        <end position="139"/>
    </location>
</feature>
<dbReference type="SUPFAM" id="SSF81321">
    <property type="entry name" value="Family A G protein-coupled receptor-like"/>
    <property type="match status" value="1"/>
</dbReference>
<evidence type="ECO:0000256" key="11">
    <source>
        <dbReference type="RuleBase" id="RU000688"/>
    </source>
</evidence>
<keyword evidence="8 11" id="KW-0675">Receptor</keyword>
<keyword evidence="15" id="KW-1185">Reference proteome</keyword>
<keyword evidence="3 11" id="KW-0812">Transmembrane</keyword>
<reference evidence="14 15" key="1">
    <citation type="journal article" date="2018" name="Sci. Rep.">
        <title>Genomic signatures of local adaptation to the degree of environmental predictability in rotifers.</title>
        <authorList>
            <person name="Franch-Gras L."/>
            <person name="Hahn C."/>
            <person name="Garcia-Roger E.M."/>
            <person name="Carmona M.J."/>
            <person name="Serra M."/>
            <person name="Gomez A."/>
        </authorList>
    </citation>
    <scope>NUCLEOTIDE SEQUENCE [LARGE SCALE GENOMIC DNA]</scope>
    <source>
        <strain evidence="14">HYR1</strain>
    </source>
</reference>
<dbReference type="PROSITE" id="PS00237">
    <property type="entry name" value="G_PROTEIN_RECEP_F1_1"/>
    <property type="match status" value="1"/>
</dbReference>
<dbReference type="OrthoDB" id="2132067at2759"/>
<proteinExistence type="inferred from homology"/>
<dbReference type="PRINTS" id="PR00237">
    <property type="entry name" value="GPCRRHODOPSN"/>
</dbReference>
<evidence type="ECO:0000259" key="13">
    <source>
        <dbReference type="PROSITE" id="PS50262"/>
    </source>
</evidence>